<proteinExistence type="predicted"/>
<dbReference type="OrthoDB" id="8451593at2"/>
<reference evidence="2 3" key="1">
    <citation type="submission" date="2018-02" db="EMBL/GenBank/DDBJ databases">
        <title>Whole genome sequencing of endophytic bacterium.</title>
        <authorList>
            <person name="Eedara R."/>
            <person name="Podile A.R."/>
        </authorList>
    </citation>
    <scope>NUCLEOTIDE SEQUENCE [LARGE SCALE GENOMIC DNA]</scope>
    <source>
        <strain evidence="2 3">RP1T</strain>
    </source>
</reference>
<protein>
    <submittedName>
        <fullName evidence="2">Uncharacterized protein</fullName>
    </submittedName>
</protein>
<keyword evidence="3" id="KW-1185">Reference proteome</keyword>
<feature type="compositionally biased region" description="Polar residues" evidence="1">
    <location>
        <begin position="1"/>
        <end position="10"/>
    </location>
</feature>
<dbReference type="EMBL" id="PUEJ01000004">
    <property type="protein sequence ID" value="PRH87359.1"/>
    <property type="molecule type" value="Genomic_DNA"/>
</dbReference>
<dbReference type="Proteomes" id="UP000237682">
    <property type="component" value="Unassembled WGS sequence"/>
</dbReference>
<sequence length="72" mass="7630">MTTSPLSSARPSEGPAPQQGSPREQLQHLYRAIGISAVAAAAAQVARVVAKPEKPKYEMPACLREEDDDLAA</sequence>
<feature type="region of interest" description="Disordered" evidence="1">
    <location>
        <begin position="1"/>
        <end position="24"/>
    </location>
</feature>
<gene>
    <name evidence="2" type="ORF">C5L14_12100</name>
</gene>
<organism evidence="2 3">
    <name type="scientific">Labrys okinawensis</name>
    <dbReference type="NCBI Taxonomy" id="346911"/>
    <lineage>
        <taxon>Bacteria</taxon>
        <taxon>Pseudomonadati</taxon>
        <taxon>Pseudomonadota</taxon>
        <taxon>Alphaproteobacteria</taxon>
        <taxon>Hyphomicrobiales</taxon>
        <taxon>Xanthobacteraceae</taxon>
        <taxon>Labrys</taxon>
    </lineage>
</organism>
<evidence type="ECO:0000313" key="2">
    <source>
        <dbReference type="EMBL" id="PRH87359.1"/>
    </source>
</evidence>
<dbReference type="AlphaFoldDB" id="A0A2S9QDD3"/>
<dbReference type="RefSeq" id="WP_105862294.1">
    <property type="nucleotide sequence ID" value="NZ_PUEJ01000004.1"/>
</dbReference>
<accession>A0A2S9QDD3</accession>
<comment type="caution">
    <text evidence="2">The sequence shown here is derived from an EMBL/GenBank/DDBJ whole genome shotgun (WGS) entry which is preliminary data.</text>
</comment>
<evidence type="ECO:0000256" key="1">
    <source>
        <dbReference type="SAM" id="MobiDB-lite"/>
    </source>
</evidence>
<name>A0A2S9QDD3_9HYPH</name>
<evidence type="ECO:0000313" key="3">
    <source>
        <dbReference type="Proteomes" id="UP000237682"/>
    </source>
</evidence>